<dbReference type="HOGENOM" id="CLU_005593_0_0_1"/>
<dbReference type="GO" id="GO:0005697">
    <property type="term" value="C:telomerase holoenzyme complex"/>
    <property type="evidence" value="ECO:0007669"/>
    <property type="project" value="TreeGrafter"/>
</dbReference>
<dbReference type="GO" id="GO:0070034">
    <property type="term" value="F:telomerase RNA binding"/>
    <property type="evidence" value="ECO:0007669"/>
    <property type="project" value="TreeGrafter"/>
</dbReference>
<evidence type="ECO:0000256" key="2">
    <source>
        <dbReference type="SAM" id="MobiDB-lite"/>
    </source>
</evidence>
<feature type="region of interest" description="Disordered" evidence="2">
    <location>
        <begin position="87"/>
        <end position="108"/>
    </location>
</feature>
<feature type="region of interest" description="Disordered" evidence="2">
    <location>
        <begin position="787"/>
        <end position="806"/>
    </location>
</feature>
<feature type="compositionally biased region" description="Basic and acidic residues" evidence="2">
    <location>
        <begin position="1006"/>
        <end position="1023"/>
    </location>
</feature>
<dbReference type="RefSeq" id="XP_013280623.1">
    <property type="nucleotide sequence ID" value="XM_013425169.1"/>
</dbReference>
<organism evidence="3 4">
    <name type="scientific">Fonsecaea pedrosoi CBS 271.37</name>
    <dbReference type="NCBI Taxonomy" id="1442368"/>
    <lineage>
        <taxon>Eukaryota</taxon>
        <taxon>Fungi</taxon>
        <taxon>Dikarya</taxon>
        <taxon>Ascomycota</taxon>
        <taxon>Pezizomycotina</taxon>
        <taxon>Eurotiomycetes</taxon>
        <taxon>Chaetothyriomycetidae</taxon>
        <taxon>Chaetothyriales</taxon>
        <taxon>Herpotrichiellaceae</taxon>
        <taxon>Fonsecaea</taxon>
    </lineage>
</organism>
<keyword evidence="1" id="KW-0175">Coiled coil</keyword>
<dbReference type="InterPro" id="IPR011990">
    <property type="entry name" value="TPR-like_helical_dom_sf"/>
</dbReference>
<gene>
    <name evidence="3" type="ORF">Z517_09259</name>
</gene>
<protein>
    <recommendedName>
        <fullName evidence="5">DNA/RNA-binding domain-containing protein</fullName>
    </recommendedName>
</protein>
<evidence type="ECO:0000313" key="4">
    <source>
        <dbReference type="Proteomes" id="UP000053029"/>
    </source>
</evidence>
<dbReference type="Gene3D" id="1.25.40.10">
    <property type="entry name" value="Tetratricopeptide repeat domain"/>
    <property type="match status" value="1"/>
</dbReference>
<feature type="compositionally biased region" description="Polar residues" evidence="2">
    <location>
        <begin position="28"/>
        <end position="46"/>
    </location>
</feature>
<name>A0A0D2GDQ1_9EURO</name>
<feature type="compositionally biased region" description="Basic and acidic residues" evidence="2">
    <location>
        <begin position="1173"/>
        <end position="1187"/>
    </location>
</feature>
<evidence type="ECO:0000313" key="3">
    <source>
        <dbReference type="EMBL" id="KIW76815.1"/>
    </source>
</evidence>
<dbReference type="InterPro" id="IPR045153">
    <property type="entry name" value="Est1/Ebs1-like"/>
</dbReference>
<feature type="region of interest" description="Disordered" evidence="2">
    <location>
        <begin position="1006"/>
        <end position="1046"/>
    </location>
</feature>
<feature type="compositionally biased region" description="Basic and acidic residues" evidence="2">
    <location>
        <begin position="188"/>
        <end position="202"/>
    </location>
</feature>
<dbReference type="SUPFAM" id="SSF48452">
    <property type="entry name" value="TPR-like"/>
    <property type="match status" value="1"/>
</dbReference>
<dbReference type="GO" id="GO:0042162">
    <property type="term" value="F:telomeric DNA binding"/>
    <property type="evidence" value="ECO:0007669"/>
    <property type="project" value="TreeGrafter"/>
</dbReference>
<feature type="compositionally biased region" description="Acidic residues" evidence="2">
    <location>
        <begin position="1160"/>
        <end position="1172"/>
    </location>
</feature>
<accession>A0A0D2GDQ1</accession>
<sequence>MGGGPHNAKDAPADSCLMTDSVIHHTSDASSQSPPLSPDGNGSVSIGSHEKTKVDDDTEDETATVTGHEQYSSNAVVAKEVQTVKANNQDPSPFDSQPGPEMKKQLDTRPISQEQLVDEVKLIYAGLAMVERKCIELVSNLMPPTDGPLDITKYLLMIPESKLVLLQSSETRPNRTVRTWYLKVHKDAAEGDQKPSHPHVSEKTTPQVGTPEDYLHGFQVALEARAKELGWPEYKEIAAATTAEIGDEGRQKVLDGKYFLAIGYELVDQILRDLESAREKAEKEAAAPEEKPETELPCHAEFRQLSDQSLYKKVGSEYWVLIKGQWVPSLNAEQLAALIWLHRTVLHETHDFFLASQHPSASAALKELAAKYAIPSRMWRFGIHSFLDVMVKRRVECGEHLADFIILAYQMMSLLDESVPRFYDTWIECKADLARYGMATQSDDEGASQRWHDIAKEGFTRAMSKNPTTGRIYHHLAVVAQARTRVSPDGKFEASVSQFFYYTKALVVKVPFFPARETVLFLIKTIVARNEKEAEKPASRPQTDKDHFLTAVSHLILASLEPETLRKNGYEDRRSDHVQAVYAALKKIKIGAASSKTSRICPSPQLGLLLCQLLLGIPLVDERRSPMMAAWAPDLVTAADRADSDAMANARDIHEVTIELIRTMVPYLLEEADTRDLRLWGFIYVMLVFMRSLKTRPDLLEWFGSAFHAQLLAPFLNMLLREDEARGGLALESASQSSELVTICSLLNEKKKLDKYGLSTEDSRRKYLCEQEDQRKAELIKAKAEAEEAMVTREETTTSDTAHEKDLDTKTPDWELMYANTLPEHSLLAGHFFAREAEPEPCDESLEKPAGGAVVVACPAAAPDATLAAAVQTAKEAEEAEVRRQEGLRRDPPLFPNGWLKRSKYDYDEIQVRSNYVQDAETYDARSIQLLRLAAQLTDHFFVFETDEEGRYWISVPGASSVPKPDPNKKMPDIVERDGGVRVVYVHPSFHAAEIKWEKKKAAREEKRQKEKKRQKEEEEAKATTDVGTDVNEKAEGDAQEAPEAVNVPAVAPSTVSEDGDHEPSSAYEMDLDKTIGLGKATAAAEPTEAEPTEAKVKTTLPVRGVDGAQRTKGSDAGPDTAAAKATVRLSKGVLNNMPRMENPTKAIKRWRASSNGPGAEDEDEDKDEEEWERLSNESHGDAKVETRSMFSRFFFG</sequence>
<feature type="region of interest" description="Disordered" evidence="2">
    <location>
        <begin position="188"/>
        <end position="209"/>
    </location>
</feature>
<feature type="region of interest" description="Disordered" evidence="2">
    <location>
        <begin position="1082"/>
        <end position="1188"/>
    </location>
</feature>
<dbReference type="EMBL" id="KN846974">
    <property type="protein sequence ID" value="KIW76815.1"/>
    <property type="molecule type" value="Genomic_DNA"/>
</dbReference>
<feature type="coiled-coil region" evidence="1">
    <location>
        <begin position="264"/>
        <end position="291"/>
    </location>
</feature>
<dbReference type="OrthoDB" id="5242713at2759"/>
<dbReference type="PANTHER" id="PTHR15696">
    <property type="entry name" value="SMG-7 SUPPRESSOR WITH MORPHOLOGICAL EFFECT ON GENITALIA PROTEIN 7"/>
    <property type="match status" value="1"/>
</dbReference>
<feature type="region of interest" description="Disordered" evidence="2">
    <location>
        <begin position="1"/>
        <end position="73"/>
    </location>
</feature>
<dbReference type="Proteomes" id="UP000053029">
    <property type="component" value="Unassembled WGS sequence"/>
</dbReference>
<keyword evidence="4" id="KW-1185">Reference proteome</keyword>
<dbReference type="PANTHER" id="PTHR15696:SF0">
    <property type="entry name" value="TELOMERASE-BINDING PROTEIN EST1A"/>
    <property type="match status" value="1"/>
</dbReference>
<evidence type="ECO:0000256" key="1">
    <source>
        <dbReference type="SAM" id="Coils"/>
    </source>
</evidence>
<dbReference type="AlphaFoldDB" id="A0A0D2GDQ1"/>
<evidence type="ECO:0008006" key="5">
    <source>
        <dbReference type="Google" id="ProtNLM"/>
    </source>
</evidence>
<proteinExistence type="predicted"/>
<dbReference type="GeneID" id="25308749"/>
<reference evidence="3 4" key="1">
    <citation type="submission" date="2015-01" db="EMBL/GenBank/DDBJ databases">
        <title>The Genome Sequence of Fonsecaea pedrosoi CBS 271.37.</title>
        <authorList>
            <consortium name="The Broad Institute Genomics Platform"/>
            <person name="Cuomo C."/>
            <person name="de Hoog S."/>
            <person name="Gorbushina A."/>
            <person name="Stielow B."/>
            <person name="Teixiera M."/>
            <person name="Abouelleil A."/>
            <person name="Chapman S.B."/>
            <person name="Priest M."/>
            <person name="Young S.K."/>
            <person name="Wortman J."/>
            <person name="Nusbaum C."/>
            <person name="Birren B."/>
        </authorList>
    </citation>
    <scope>NUCLEOTIDE SEQUENCE [LARGE SCALE GENOMIC DNA]</scope>
    <source>
        <strain evidence="3 4">CBS 271.37</strain>
    </source>
</reference>
<dbReference type="GO" id="GO:0000184">
    <property type="term" value="P:nuclear-transcribed mRNA catabolic process, nonsense-mediated decay"/>
    <property type="evidence" value="ECO:0007669"/>
    <property type="project" value="TreeGrafter"/>
</dbReference>
<dbReference type="VEuPathDB" id="FungiDB:Z517_09259"/>